<feature type="region of interest" description="Disordered" evidence="1">
    <location>
        <begin position="96"/>
        <end position="116"/>
    </location>
</feature>
<protein>
    <recommendedName>
        <fullName evidence="4">DUF2946 domain-containing protein</fullName>
    </recommendedName>
</protein>
<organism evidence="2 3">
    <name type="scientific">Pseudooceanicola marinus</name>
    <dbReference type="NCBI Taxonomy" id="396013"/>
    <lineage>
        <taxon>Bacteria</taxon>
        <taxon>Pseudomonadati</taxon>
        <taxon>Pseudomonadota</taxon>
        <taxon>Alphaproteobacteria</taxon>
        <taxon>Rhodobacterales</taxon>
        <taxon>Paracoccaceae</taxon>
        <taxon>Pseudooceanicola</taxon>
    </lineage>
</organism>
<sequence>MRPAIGRIFLALWLTLLLAWGSVLSAAHMTPTADDIARERSVLVLEAGYDSLCAEEGGAGHHCPFCHALPKAAAPQAPEAPARLIFALSRAPSAHLIPGARPDQRHAPRAPPAPIL</sequence>
<keyword evidence="3" id="KW-1185">Reference proteome</keyword>
<name>A0A1X6YES3_9RHOB</name>
<dbReference type="EMBL" id="FWFN01000001">
    <property type="protein sequence ID" value="SLN17430.1"/>
    <property type="molecule type" value="Genomic_DNA"/>
</dbReference>
<dbReference type="AlphaFoldDB" id="A0A1X6YES3"/>
<evidence type="ECO:0000313" key="3">
    <source>
        <dbReference type="Proteomes" id="UP000193963"/>
    </source>
</evidence>
<dbReference type="Proteomes" id="UP000193963">
    <property type="component" value="Unassembled WGS sequence"/>
</dbReference>
<reference evidence="3" key="1">
    <citation type="submission" date="2017-03" db="EMBL/GenBank/DDBJ databases">
        <authorList>
            <person name="Rodrigo-Torres L."/>
            <person name="Arahal R.D."/>
            <person name="Lucena T."/>
        </authorList>
    </citation>
    <scope>NUCLEOTIDE SEQUENCE [LARGE SCALE GENOMIC DNA]</scope>
    <source>
        <strain evidence="3">CECT 7751</strain>
    </source>
</reference>
<accession>A0A1X6YES3</accession>
<evidence type="ECO:0000256" key="1">
    <source>
        <dbReference type="SAM" id="MobiDB-lite"/>
    </source>
</evidence>
<evidence type="ECO:0008006" key="4">
    <source>
        <dbReference type="Google" id="ProtNLM"/>
    </source>
</evidence>
<evidence type="ECO:0000313" key="2">
    <source>
        <dbReference type="EMBL" id="SLN17430.1"/>
    </source>
</evidence>
<proteinExistence type="predicted"/>
<gene>
    <name evidence="2" type="ORF">PSM7751_00556</name>
</gene>
<dbReference type="OrthoDB" id="7871900at2"/>
<dbReference type="RefSeq" id="WP_085886446.1">
    <property type="nucleotide sequence ID" value="NZ_FWFN01000001.1"/>
</dbReference>